<dbReference type="RefSeq" id="WP_390225998.1">
    <property type="nucleotide sequence ID" value="NZ_JBHTAA010000015.1"/>
</dbReference>
<name>A0ABD5ZJM8_9EURY</name>
<dbReference type="InterPro" id="IPR011674">
    <property type="entry name" value="DUF1616"/>
</dbReference>
<evidence type="ECO:0000313" key="3">
    <source>
        <dbReference type="EMBL" id="MFC7205370.1"/>
    </source>
</evidence>
<keyword evidence="4" id="KW-1185">Reference proteome</keyword>
<evidence type="ECO:0000313" key="4">
    <source>
        <dbReference type="Proteomes" id="UP001596481"/>
    </source>
</evidence>
<feature type="transmembrane region" description="Helical" evidence="1">
    <location>
        <begin position="179"/>
        <end position="199"/>
    </location>
</feature>
<dbReference type="Pfam" id="PF07760">
    <property type="entry name" value="DUF1616"/>
    <property type="match status" value="1"/>
</dbReference>
<dbReference type="Proteomes" id="UP001596481">
    <property type="component" value="Unassembled WGS sequence"/>
</dbReference>
<evidence type="ECO:0000259" key="2">
    <source>
        <dbReference type="Pfam" id="PF07760"/>
    </source>
</evidence>
<feature type="transmembrane region" description="Helical" evidence="1">
    <location>
        <begin position="96"/>
        <end position="115"/>
    </location>
</feature>
<comment type="caution">
    <text evidence="3">The sequence shown here is derived from an EMBL/GenBank/DDBJ whole genome shotgun (WGS) entry which is preliminary data.</text>
</comment>
<gene>
    <name evidence="3" type="ORF">ACFQJC_17810</name>
</gene>
<reference evidence="3 4" key="1">
    <citation type="journal article" date="2019" name="Int. J. Syst. Evol. Microbiol.">
        <title>The Global Catalogue of Microorganisms (GCM) 10K type strain sequencing project: providing services to taxonomists for standard genome sequencing and annotation.</title>
        <authorList>
            <consortium name="The Broad Institute Genomics Platform"/>
            <consortium name="The Broad Institute Genome Sequencing Center for Infectious Disease"/>
            <person name="Wu L."/>
            <person name="Ma J."/>
        </authorList>
    </citation>
    <scope>NUCLEOTIDE SEQUENCE [LARGE SCALE GENOMIC DNA]</scope>
    <source>
        <strain evidence="3 4">DSM 29988</strain>
    </source>
</reference>
<protein>
    <submittedName>
        <fullName evidence="3">DUF1616 domain-containing protein</fullName>
    </submittedName>
</protein>
<keyword evidence="1" id="KW-1133">Transmembrane helix</keyword>
<proteinExistence type="predicted"/>
<sequence>MVELPNKERNRLLRVLGYSAVDVSVGLFLLVGASLSLLYFSSWSLRAVFGLPVLLFLPGYTLLLVLFPHDHSTSVSTVSDAGVRPAMTNISLGERLSLSFGMSLALIPILGLVLLQFGQSLGTMVLVGILLVLIAVGLLFGEYRRQQLPESERYSLPVARWLTGVTAAFTAEDTATRGVNIALALAIILAMSTLGYALVVPNTAEQYSSMSLLTQGENGEFVASDYPSTLTTGTTDDIFVSVTNNEGAATSYTLVVELQRIDTTSGEPRVIETQELTRTTQSVAAGETWTANPSIQPELTGTDMRLVYLLYKGDAPESPDMDNAYRSTYVWVSVQ</sequence>
<keyword evidence="1" id="KW-0472">Membrane</keyword>
<dbReference type="AlphaFoldDB" id="A0ABD5ZJM8"/>
<feature type="transmembrane region" description="Helical" evidence="1">
    <location>
        <begin position="47"/>
        <end position="67"/>
    </location>
</feature>
<dbReference type="EMBL" id="JBHTAA010000015">
    <property type="protein sequence ID" value="MFC7205370.1"/>
    <property type="molecule type" value="Genomic_DNA"/>
</dbReference>
<feature type="transmembrane region" description="Helical" evidence="1">
    <location>
        <begin position="12"/>
        <end position="41"/>
    </location>
</feature>
<organism evidence="3 4">
    <name type="scientific">Haloferax namakaokahaiae</name>
    <dbReference type="NCBI Taxonomy" id="1748331"/>
    <lineage>
        <taxon>Archaea</taxon>
        <taxon>Methanobacteriati</taxon>
        <taxon>Methanobacteriota</taxon>
        <taxon>Stenosarchaea group</taxon>
        <taxon>Halobacteria</taxon>
        <taxon>Halobacteriales</taxon>
        <taxon>Haloferacaceae</taxon>
        <taxon>Haloferax</taxon>
    </lineage>
</organism>
<keyword evidence="1" id="KW-0812">Transmembrane</keyword>
<feature type="domain" description="DUF1616" evidence="2">
    <location>
        <begin position="26"/>
        <end position="332"/>
    </location>
</feature>
<accession>A0ABD5ZJM8</accession>
<feature type="transmembrane region" description="Helical" evidence="1">
    <location>
        <begin position="121"/>
        <end position="141"/>
    </location>
</feature>
<evidence type="ECO:0000256" key="1">
    <source>
        <dbReference type="SAM" id="Phobius"/>
    </source>
</evidence>